<accession>A0AAE1AVY5</accession>
<reference evidence="2" key="1">
    <citation type="journal article" date="2023" name="G3 (Bethesda)">
        <title>A reference genome for the long-term kleptoplast-retaining sea slug Elysia crispata morphotype clarki.</title>
        <authorList>
            <person name="Eastman K.E."/>
            <person name="Pendleton A.L."/>
            <person name="Shaikh M.A."/>
            <person name="Suttiyut T."/>
            <person name="Ogas R."/>
            <person name="Tomko P."/>
            <person name="Gavelis G."/>
            <person name="Widhalm J.R."/>
            <person name="Wisecaver J.H."/>
        </authorList>
    </citation>
    <scope>NUCLEOTIDE SEQUENCE</scope>
    <source>
        <strain evidence="2">ECLA1</strain>
    </source>
</reference>
<feature type="region of interest" description="Disordered" evidence="1">
    <location>
        <begin position="37"/>
        <end position="71"/>
    </location>
</feature>
<comment type="caution">
    <text evidence="2">The sequence shown here is derived from an EMBL/GenBank/DDBJ whole genome shotgun (WGS) entry which is preliminary data.</text>
</comment>
<keyword evidence="3" id="KW-1185">Reference proteome</keyword>
<dbReference type="AlphaFoldDB" id="A0AAE1AVY5"/>
<sequence length="103" mass="10981">MELCLDAAAPAQLAFHIALGARGYVRRWSQQSGYLACPEREPVGGHGPSSSSCESGGHGPSLPPHHVSGEEEALSPVLCRCHQDSAKPRSDMFTLRIQALSET</sequence>
<evidence type="ECO:0000313" key="2">
    <source>
        <dbReference type="EMBL" id="KAK3794785.1"/>
    </source>
</evidence>
<dbReference type="EMBL" id="JAWDGP010001092">
    <property type="protein sequence ID" value="KAK3794785.1"/>
    <property type="molecule type" value="Genomic_DNA"/>
</dbReference>
<evidence type="ECO:0000256" key="1">
    <source>
        <dbReference type="SAM" id="MobiDB-lite"/>
    </source>
</evidence>
<protein>
    <submittedName>
        <fullName evidence="2">Uncharacterized protein</fullName>
    </submittedName>
</protein>
<dbReference type="Proteomes" id="UP001283361">
    <property type="component" value="Unassembled WGS sequence"/>
</dbReference>
<organism evidence="2 3">
    <name type="scientific">Elysia crispata</name>
    <name type="common">lettuce slug</name>
    <dbReference type="NCBI Taxonomy" id="231223"/>
    <lineage>
        <taxon>Eukaryota</taxon>
        <taxon>Metazoa</taxon>
        <taxon>Spiralia</taxon>
        <taxon>Lophotrochozoa</taxon>
        <taxon>Mollusca</taxon>
        <taxon>Gastropoda</taxon>
        <taxon>Heterobranchia</taxon>
        <taxon>Euthyneura</taxon>
        <taxon>Panpulmonata</taxon>
        <taxon>Sacoglossa</taxon>
        <taxon>Placobranchoidea</taxon>
        <taxon>Plakobranchidae</taxon>
        <taxon>Elysia</taxon>
    </lineage>
</organism>
<name>A0AAE1AVY5_9GAST</name>
<gene>
    <name evidence="2" type="ORF">RRG08_054424</name>
</gene>
<proteinExistence type="predicted"/>
<evidence type="ECO:0000313" key="3">
    <source>
        <dbReference type="Proteomes" id="UP001283361"/>
    </source>
</evidence>